<accession>A0A4P9WC68</accession>
<dbReference type="EMBL" id="KZ996237">
    <property type="protein sequence ID" value="RKO89183.1"/>
    <property type="molecule type" value="Genomic_DNA"/>
</dbReference>
<proteinExistence type="predicted"/>
<dbReference type="Proteomes" id="UP000269721">
    <property type="component" value="Unassembled WGS sequence"/>
</dbReference>
<gene>
    <name evidence="1" type="ORF">BDK51DRAFT_48614</name>
</gene>
<protein>
    <submittedName>
        <fullName evidence="1">Uncharacterized protein</fullName>
    </submittedName>
</protein>
<evidence type="ECO:0000313" key="1">
    <source>
        <dbReference type="EMBL" id="RKO89183.1"/>
    </source>
</evidence>
<reference evidence="2" key="1">
    <citation type="journal article" date="2018" name="Nat. Microbiol.">
        <title>Leveraging single-cell genomics to expand the fungal tree of life.</title>
        <authorList>
            <person name="Ahrendt S.R."/>
            <person name="Quandt C.A."/>
            <person name="Ciobanu D."/>
            <person name="Clum A."/>
            <person name="Salamov A."/>
            <person name="Andreopoulos B."/>
            <person name="Cheng J.F."/>
            <person name="Woyke T."/>
            <person name="Pelin A."/>
            <person name="Henrissat B."/>
            <person name="Reynolds N.K."/>
            <person name="Benny G.L."/>
            <person name="Smith M.E."/>
            <person name="James T.Y."/>
            <person name="Grigoriev I.V."/>
        </authorList>
    </citation>
    <scope>NUCLEOTIDE SEQUENCE [LARGE SCALE GENOMIC DNA]</scope>
</reference>
<evidence type="ECO:0000313" key="2">
    <source>
        <dbReference type="Proteomes" id="UP000269721"/>
    </source>
</evidence>
<organism evidence="1 2">
    <name type="scientific">Blyttiomyces helicus</name>
    <dbReference type="NCBI Taxonomy" id="388810"/>
    <lineage>
        <taxon>Eukaryota</taxon>
        <taxon>Fungi</taxon>
        <taxon>Fungi incertae sedis</taxon>
        <taxon>Chytridiomycota</taxon>
        <taxon>Chytridiomycota incertae sedis</taxon>
        <taxon>Chytridiomycetes</taxon>
        <taxon>Chytridiomycetes incertae sedis</taxon>
        <taxon>Blyttiomyces</taxon>
    </lineage>
</organism>
<sequence length="226" mass="25424">MSINEVVMTGKLDTLGSLKVFCEAVDNMAAELTRHKIMISFICNSGSMNAAASNDYTEDRARAWKSKDLQWQRRLLKDYDSIIEYMTEPHTRRLAVFPTLFDGDGALAEELLMANVPIIASTIKAQTCKDIQAIIIKNGITDYFNSTAGELWRLPEAINSIEVQTYMDIQAIIIDDSITDYFNSCLRAATRPGSATLLAAPILQHPLRERQSKGRHLPQRLQSRRT</sequence>
<name>A0A4P9WC68_9FUNG</name>
<dbReference type="CDD" id="cd00761">
    <property type="entry name" value="Glyco_tranf_GTA_type"/>
    <property type="match status" value="1"/>
</dbReference>
<dbReference type="OrthoDB" id="3784at2759"/>
<keyword evidence="2" id="KW-1185">Reference proteome</keyword>
<dbReference type="AlphaFoldDB" id="A0A4P9WC68"/>